<dbReference type="InterPro" id="IPR006127">
    <property type="entry name" value="ZnuA-like"/>
</dbReference>
<dbReference type="GO" id="GO:0046872">
    <property type="term" value="F:metal ion binding"/>
    <property type="evidence" value="ECO:0007669"/>
    <property type="project" value="InterPro"/>
</dbReference>
<evidence type="ECO:0000313" key="5">
    <source>
        <dbReference type="EMBL" id="ADR34535.1"/>
    </source>
</evidence>
<dbReference type="EMBL" id="CP002355">
    <property type="protein sequence ID" value="ADR34535.1"/>
    <property type="molecule type" value="Genomic_DNA"/>
</dbReference>
<keyword evidence="3" id="KW-0732">Signal</keyword>
<name>E4U1R2_SULKY</name>
<dbReference type="Gene3D" id="3.40.50.1980">
    <property type="entry name" value="Nitrogenase molybdenum iron protein domain"/>
    <property type="match status" value="2"/>
</dbReference>
<comment type="similarity">
    <text evidence="1 4">Belongs to the bacterial solute-binding protein 9 family.</text>
</comment>
<dbReference type="PANTHER" id="PTHR42953:SF2">
    <property type="entry name" value="ADHESION PROTEIN"/>
    <property type="match status" value="1"/>
</dbReference>
<dbReference type="STRING" id="709032.Sulku_1875"/>
<dbReference type="KEGG" id="sku:Sulku_1875"/>
<sequence length="290" mass="32558">MRIIFLFLALLVNVNAKLTVAVSYPYIASLTQSIGGDNVRVETLAQGNWDPHFVIPRPSLITKVRDADLLITNGADLEIGWLPPLLNRAANERLNQKSNLLELSKKVTLIDVPSDISRAGGDVHSEGNPHFHLDPRNIPLLADAVTIFLSQKDPSHATQYRQNLTLFKQQWSIHLKRWENQMAALRGEEIIQYHPVFNYFLRTYGLKTIGTIEPLAGIPPSSAHTMKLITLMKEKKPYMIMHDVYHPTKTGEFIADKSGVKLVLLPHDVGATSRADNLVSLFDTLIQAMR</sequence>
<dbReference type="AlphaFoldDB" id="E4U1R2"/>
<dbReference type="PANTHER" id="PTHR42953">
    <property type="entry name" value="HIGH-AFFINITY ZINC UPTAKE SYSTEM PROTEIN ZNUA-RELATED"/>
    <property type="match status" value="1"/>
</dbReference>
<gene>
    <name evidence="5" type="ordered locus">Sulku_1875</name>
</gene>
<evidence type="ECO:0000313" key="6">
    <source>
        <dbReference type="Proteomes" id="UP000008721"/>
    </source>
</evidence>
<dbReference type="Proteomes" id="UP000008721">
    <property type="component" value="Chromosome"/>
</dbReference>
<dbReference type="Pfam" id="PF01297">
    <property type="entry name" value="ZnuA"/>
    <property type="match status" value="1"/>
</dbReference>
<dbReference type="OrthoDB" id="9810636at2"/>
<dbReference type="InterPro" id="IPR050492">
    <property type="entry name" value="Bact_metal-bind_prot9"/>
</dbReference>
<keyword evidence="6" id="KW-1185">Reference proteome</keyword>
<accession>E4U1R2</accession>
<keyword evidence="2 4" id="KW-0813">Transport</keyword>
<evidence type="ECO:0000256" key="3">
    <source>
        <dbReference type="ARBA" id="ARBA00022729"/>
    </source>
</evidence>
<organism evidence="5 6">
    <name type="scientific">Sulfuricurvum kujiense (strain ATCC BAA-921 / DSM 16994 / JCM 11577 / YK-1)</name>
    <dbReference type="NCBI Taxonomy" id="709032"/>
    <lineage>
        <taxon>Bacteria</taxon>
        <taxon>Pseudomonadati</taxon>
        <taxon>Campylobacterota</taxon>
        <taxon>Epsilonproteobacteria</taxon>
        <taxon>Campylobacterales</taxon>
        <taxon>Sulfurimonadaceae</taxon>
        <taxon>Sulfuricurvum</taxon>
    </lineage>
</organism>
<dbReference type="GO" id="GO:0030001">
    <property type="term" value="P:metal ion transport"/>
    <property type="evidence" value="ECO:0007669"/>
    <property type="project" value="InterPro"/>
</dbReference>
<dbReference type="GO" id="GO:0007155">
    <property type="term" value="P:cell adhesion"/>
    <property type="evidence" value="ECO:0007669"/>
    <property type="project" value="InterPro"/>
</dbReference>
<dbReference type="SUPFAM" id="SSF53807">
    <property type="entry name" value="Helical backbone' metal receptor"/>
    <property type="match status" value="1"/>
</dbReference>
<dbReference type="HOGENOM" id="CLU_016838_1_2_7"/>
<dbReference type="PRINTS" id="PR00691">
    <property type="entry name" value="ADHESINB"/>
</dbReference>
<dbReference type="PRINTS" id="PR00690">
    <property type="entry name" value="ADHESNFAMILY"/>
</dbReference>
<dbReference type="InterPro" id="IPR006128">
    <property type="entry name" value="Lipoprotein_PsaA-like"/>
</dbReference>
<evidence type="ECO:0000256" key="2">
    <source>
        <dbReference type="ARBA" id="ARBA00022448"/>
    </source>
</evidence>
<dbReference type="eggNOG" id="COG0803">
    <property type="taxonomic scope" value="Bacteria"/>
</dbReference>
<evidence type="ECO:0000256" key="1">
    <source>
        <dbReference type="ARBA" id="ARBA00011028"/>
    </source>
</evidence>
<protein>
    <submittedName>
        <fullName evidence="5">Periplasmic solute binding protein</fullName>
    </submittedName>
</protein>
<dbReference type="RefSeq" id="WP_013460732.1">
    <property type="nucleotide sequence ID" value="NC_014762.1"/>
</dbReference>
<reference evidence="5 6" key="1">
    <citation type="journal article" date="2012" name="Stand. Genomic Sci.">
        <title>Complete genome sequence of the sulfur compounds oxidizing chemolithoautotroph Sulfuricurvum kujiense type strain (YK-1(T)).</title>
        <authorList>
            <person name="Han C."/>
            <person name="Kotsyurbenko O."/>
            <person name="Chertkov O."/>
            <person name="Held B."/>
            <person name="Lapidus A."/>
            <person name="Nolan M."/>
            <person name="Lucas S."/>
            <person name="Hammon N."/>
            <person name="Deshpande S."/>
            <person name="Cheng J.F."/>
            <person name="Tapia R."/>
            <person name="Goodwin L.A."/>
            <person name="Pitluck S."/>
            <person name="Liolios K."/>
            <person name="Pagani I."/>
            <person name="Ivanova N."/>
            <person name="Mavromatis K."/>
            <person name="Mikhailova N."/>
            <person name="Pati A."/>
            <person name="Chen A."/>
            <person name="Palaniappan K."/>
            <person name="Land M."/>
            <person name="Hauser L."/>
            <person name="Chang Y.J."/>
            <person name="Jeffries C.D."/>
            <person name="Brambilla E.M."/>
            <person name="Rohde M."/>
            <person name="Spring S."/>
            <person name="Sikorski J."/>
            <person name="Goker M."/>
            <person name="Woyke T."/>
            <person name="Bristow J."/>
            <person name="Eisen J.A."/>
            <person name="Markowitz V."/>
            <person name="Hugenholtz P."/>
            <person name="Kyrpides N.C."/>
            <person name="Klenk H.P."/>
            <person name="Detter J.C."/>
        </authorList>
    </citation>
    <scope>NUCLEOTIDE SEQUENCE [LARGE SCALE GENOMIC DNA]</scope>
    <source>
        <strain evidence="6">ATCC BAA-921 / DSM 16994 / JCM 11577 / YK-1</strain>
    </source>
</reference>
<proteinExistence type="inferred from homology"/>
<evidence type="ECO:0000256" key="4">
    <source>
        <dbReference type="RuleBase" id="RU003512"/>
    </source>
</evidence>
<dbReference type="InterPro" id="IPR006129">
    <property type="entry name" value="AdhesinB"/>
</dbReference>